<dbReference type="OMA" id="NWRKKWG"/>
<evidence type="ECO:0000256" key="1">
    <source>
        <dbReference type="ARBA" id="ARBA00004173"/>
    </source>
</evidence>
<dbReference type="Pfam" id="PF13041">
    <property type="entry name" value="PPR_2"/>
    <property type="match status" value="1"/>
</dbReference>
<dbReference type="Gene3D" id="1.25.40.10">
    <property type="entry name" value="Tetratricopeptide repeat domain"/>
    <property type="match status" value="1"/>
</dbReference>
<reference evidence="2 3" key="1">
    <citation type="journal article" date="2011" name="Proc. Natl. Acad. Sci. U.S.A.">
        <title>Evolutionary erosion of yeast sex chromosomes by mating-type switching accidents.</title>
        <authorList>
            <person name="Gordon J.L."/>
            <person name="Armisen D."/>
            <person name="Proux-Wera E."/>
            <person name="Oheigeartaigh S.S."/>
            <person name="Byrne K.P."/>
            <person name="Wolfe K.H."/>
        </authorList>
    </citation>
    <scope>NUCLEOTIDE SEQUENCE [LARGE SCALE GENOMIC DNA]</scope>
    <source>
        <strain evidence="3">ATCC MYA-139 / BCRC 22969 / CBS 8797 / CCRC 22969 / KCTC 17520 / NBRC 10181 / NCYC 3082</strain>
    </source>
</reference>
<name>J7S3S3_HUIN7</name>
<dbReference type="OrthoDB" id="185373at2759"/>
<dbReference type="GeneID" id="34528565"/>
<evidence type="ECO:0000313" key="3">
    <source>
        <dbReference type="Proteomes" id="UP000006310"/>
    </source>
</evidence>
<reference evidence="3" key="2">
    <citation type="submission" date="2012-08" db="EMBL/GenBank/DDBJ databases">
        <title>Genome sequence of Kazachstania naganishii.</title>
        <authorList>
            <person name="Gordon J.L."/>
            <person name="Armisen D."/>
            <person name="Proux-Wera E."/>
            <person name="OhEigeartaigh S.S."/>
            <person name="Byrne K.P."/>
            <person name="Wolfe K.H."/>
        </authorList>
    </citation>
    <scope>NUCLEOTIDE SEQUENCE [LARGE SCALE GENOMIC DNA]</scope>
    <source>
        <strain evidence="3">ATCC MYA-139 / BCRC 22969 / CBS 8797 / CCRC 22969 / KCTC 17520 / NBRC 10181 / NCYC 3082</strain>
    </source>
</reference>
<dbReference type="InterPro" id="IPR011990">
    <property type="entry name" value="TPR-like_helical_dom_sf"/>
</dbReference>
<organism evidence="2 3">
    <name type="scientific">Huiozyma naganishii (strain ATCC MYA-139 / BCRC 22969 / CBS 8797 / KCTC 17520 / NBRC 10181 / NCYC 3082 / Yp74L-3)</name>
    <name type="common">Yeast</name>
    <name type="synonym">Kazachstania naganishii</name>
    <dbReference type="NCBI Taxonomy" id="1071383"/>
    <lineage>
        <taxon>Eukaryota</taxon>
        <taxon>Fungi</taxon>
        <taxon>Dikarya</taxon>
        <taxon>Ascomycota</taxon>
        <taxon>Saccharomycotina</taxon>
        <taxon>Saccharomycetes</taxon>
        <taxon>Saccharomycetales</taxon>
        <taxon>Saccharomycetaceae</taxon>
        <taxon>Huiozyma</taxon>
    </lineage>
</organism>
<dbReference type="Proteomes" id="UP000006310">
    <property type="component" value="Chromosome 12"/>
</dbReference>
<proteinExistence type="predicted"/>
<keyword evidence="3" id="KW-1185">Reference proteome</keyword>
<dbReference type="AlphaFoldDB" id="J7S3S3"/>
<evidence type="ECO:0008006" key="4">
    <source>
        <dbReference type="Google" id="ProtNLM"/>
    </source>
</evidence>
<sequence length="647" mass="74511">MSESVRIRQFAYTVRFLSTSRLLLGSQLKLKLDKLNRYNLIINKTPKELKRVEEKKRIKLKKLQKKAYPKYKAEQVLRNLRETEFSEQDTGKIEFGPTTNKDLKYLSQTSDKRLLYAILGITGEQLRDSKLVYNDVKKFLQRDQIEKALFLTKLAKGKGLAAMNLIMEHYLKKMHSPNSALELYNWRKKSKVPVNEYTHTILFDGIAKQPDLVSAKVGFKVSKIAERLMETGCLNQIEFNAALGALSNCEDPSFALKLFNSAQGNPEAKHLRNSAITFMWLARCCNQIKDDTLFADVVKNIVLSVPRRCCDERLMIEICKIYLSRTQNKNIQLEGLVGFHKYFDIPAEVTAPNLPTETTLPGLSHWGLSTKFSTTSQVLDIYLNACFDLGLLKRGIKLANYFIQKKPAIVDMNIFHTYLRFIISEHPTNCINECLEVYQKMDTMGKRFSSKHTLVLLYEAFKKQSNKHSVNKDSVKVDTVITQLIEFIESKEAIMISDKDTKIKVYPRKTWKFVFHIFNNLNTCGKVGIEKEELLLKKFIESLKSGQFDIANIPKAEYPTEKYIELETVRLIGDIMDKLELSDIKLKLDEKLKASERKAFLRRRHLLQLKSALLKHISIFEVANTESTKIPAIELDMKHAADIAIQD</sequence>
<gene>
    <name evidence="2" type="primary">KNAG0L01720</name>
    <name evidence="2" type="ordered locus">KNAG_0L01720</name>
</gene>
<dbReference type="GO" id="GO:0005739">
    <property type="term" value="C:mitochondrion"/>
    <property type="evidence" value="ECO:0007669"/>
    <property type="project" value="UniProtKB-SubCell"/>
</dbReference>
<accession>J7S3S3</accession>
<dbReference type="eggNOG" id="ENOG502QSY4">
    <property type="taxonomic scope" value="Eukaryota"/>
</dbReference>
<dbReference type="HOGENOM" id="CLU_029536_0_0_1"/>
<dbReference type="STRING" id="1071383.J7S3S3"/>
<dbReference type="RefSeq" id="XP_022467036.1">
    <property type="nucleotide sequence ID" value="XM_022610772.1"/>
</dbReference>
<comment type="subcellular location">
    <subcellularLocation>
        <location evidence="1">Mitochondrion</location>
    </subcellularLocation>
</comment>
<dbReference type="EMBL" id="HE978325">
    <property type="protein sequence ID" value="CCK72792.1"/>
    <property type="molecule type" value="Genomic_DNA"/>
</dbReference>
<evidence type="ECO:0000313" key="2">
    <source>
        <dbReference type="EMBL" id="CCK72792.1"/>
    </source>
</evidence>
<dbReference type="KEGG" id="kng:KNAG_0L01720"/>
<protein>
    <recommendedName>
        <fullName evidence="4">Mitochondrial group I intron splicing factor CCM1</fullName>
    </recommendedName>
</protein>
<dbReference type="InterPro" id="IPR002885">
    <property type="entry name" value="PPR_rpt"/>
</dbReference>